<dbReference type="Pfam" id="PF04402">
    <property type="entry name" value="SIMPL"/>
    <property type="match status" value="1"/>
</dbReference>
<sequence length="240" mass="25284">MKKKSLKTLALAALLAASVSVGMSAPALAAEAPAPSVVNVTGYAEQEVAPDTAYITVGMESTDANAQKARTDNNTVMNNVTNAVKLMGVSKDDMKTTGFSMQPNYNDKGKIVSYTVTNNLSIRVTDFDLIPRIIEKAGDAGANRVTNMRFTNEHADTVKTNLIKEAVHNGRQAAEAAAMAAGGQLGKVKEINISGSSSAYSHNYAPMALRAVKMADSEATPVEAGTNTLSESVSMTFYIL</sequence>
<evidence type="ECO:0000313" key="2">
    <source>
        <dbReference type="EMBL" id="MBC3536499.1"/>
    </source>
</evidence>
<feature type="chain" id="PRO_5045440772" evidence="1">
    <location>
        <begin position="30"/>
        <end position="240"/>
    </location>
</feature>
<evidence type="ECO:0000313" key="3">
    <source>
        <dbReference type="Proteomes" id="UP000606870"/>
    </source>
</evidence>
<proteinExistence type="predicted"/>
<evidence type="ECO:0000256" key="1">
    <source>
        <dbReference type="SAM" id="SignalP"/>
    </source>
</evidence>
<dbReference type="EMBL" id="JACOGK010000009">
    <property type="protein sequence ID" value="MBC3536499.1"/>
    <property type="molecule type" value="Genomic_DNA"/>
</dbReference>
<feature type="signal peptide" evidence="1">
    <location>
        <begin position="1"/>
        <end position="29"/>
    </location>
</feature>
<dbReference type="PANTHER" id="PTHR34387">
    <property type="entry name" value="SLR1258 PROTEIN"/>
    <property type="match status" value="1"/>
</dbReference>
<dbReference type="RefSeq" id="WP_186502656.1">
    <property type="nucleotide sequence ID" value="NZ_JACOGK010000009.1"/>
</dbReference>
<keyword evidence="3" id="KW-1185">Reference proteome</keyword>
<dbReference type="InterPro" id="IPR007497">
    <property type="entry name" value="SIMPL/DUF541"/>
</dbReference>
<gene>
    <name evidence="2" type="ORF">H8J70_04440</name>
</gene>
<keyword evidence="1" id="KW-0732">Signal</keyword>
<organism evidence="2 3">
    <name type="scientific">Megasphaera hominis</name>
    <dbReference type="NCBI Taxonomy" id="159836"/>
    <lineage>
        <taxon>Bacteria</taxon>
        <taxon>Bacillati</taxon>
        <taxon>Bacillota</taxon>
        <taxon>Negativicutes</taxon>
        <taxon>Veillonellales</taxon>
        <taxon>Veillonellaceae</taxon>
        <taxon>Megasphaera</taxon>
    </lineage>
</organism>
<dbReference type="Gene3D" id="3.30.70.2970">
    <property type="entry name" value="Protein of unknown function (DUF541), domain 2"/>
    <property type="match status" value="1"/>
</dbReference>
<protein>
    <submittedName>
        <fullName evidence="2">SIMPL domain-containing protein</fullName>
    </submittedName>
</protein>
<dbReference type="PANTHER" id="PTHR34387:SF2">
    <property type="entry name" value="SLR1258 PROTEIN"/>
    <property type="match status" value="1"/>
</dbReference>
<dbReference type="Proteomes" id="UP000606870">
    <property type="component" value="Unassembled WGS sequence"/>
</dbReference>
<accession>A0ABR6VII8</accession>
<name>A0ABR6VII8_9FIRM</name>
<dbReference type="Gene3D" id="3.30.110.170">
    <property type="entry name" value="Protein of unknown function (DUF541), domain 1"/>
    <property type="match status" value="1"/>
</dbReference>
<dbReference type="InterPro" id="IPR052022">
    <property type="entry name" value="26kDa_periplasmic_antigen"/>
</dbReference>
<comment type="caution">
    <text evidence="2">The sequence shown here is derived from an EMBL/GenBank/DDBJ whole genome shotgun (WGS) entry which is preliminary data.</text>
</comment>
<reference evidence="2 3" key="1">
    <citation type="submission" date="2020-08" db="EMBL/GenBank/DDBJ databases">
        <authorList>
            <person name="Liu C."/>
            <person name="Sun Q."/>
        </authorList>
    </citation>
    <scope>NUCLEOTIDE SEQUENCE [LARGE SCALE GENOMIC DNA]</scope>
    <source>
        <strain evidence="2 3">NSJ-59</strain>
    </source>
</reference>